<evidence type="ECO:0000313" key="3">
    <source>
        <dbReference type="Proteomes" id="UP000184114"/>
    </source>
</evidence>
<dbReference type="AlphaFoldDB" id="A0A1M4X8L9"/>
<dbReference type="RefSeq" id="WP_072976232.1">
    <property type="nucleotide sequence ID" value="NZ_FQTY01000010.1"/>
</dbReference>
<name>A0A1M4X8L9_9FIRM</name>
<dbReference type="Proteomes" id="UP000184114">
    <property type="component" value="Unassembled WGS sequence"/>
</dbReference>
<proteinExistence type="predicted"/>
<feature type="transmembrane region" description="Helical" evidence="1">
    <location>
        <begin position="192"/>
        <end position="217"/>
    </location>
</feature>
<keyword evidence="1" id="KW-0472">Membrane</keyword>
<sequence length="231" mass="27118">MERWTIVLIVLGISIIGFGEIVFSYKNLMVKKNFSIEFINKYREFGTGLFQRNLNEELYQWLRLKCSRMQTIMGSYGIASIYQPPFSNVIYKNHQIIVNGLSEIRKEYSMLDEFGSSLTYRNLEEMVRMIDDCIILYIGALEDLEQDLISEMKNPLVWFREGMRFIVLLPISFLHWSGLINYKTYNKITNNLLVKIITMLITLIGFISSIIGIIQGYDYLVIIFKKIKELL</sequence>
<organism evidence="2 3">
    <name type="scientific">Tissierella praeacuta DSM 18095</name>
    <dbReference type="NCBI Taxonomy" id="1123404"/>
    <lineage>
        <taxon>Bacteria</taxon>
        <taxon>Bacillati</taxon>
        <taxon>Bacillota</taxon>
        <taxon>Tissierellia</taxon>
        <taxon>Tissierellales</taxon>
        <taxon>Tissierellaceae</taxon>
        <taxon>Tissierella</taxon>
    </lineage>
</organism>
<dbReference type="EMBL" id="FQTY01000010">
    <property type="protein sequence ID" value="SHE89806.1"/>
    <property type="molecule type" value="Genomic_DNA"/>
</dbReference>
<evidence type="ECO:0000313" key="2">
    <source>
        <dbReference type="EMBL" id="SHE89806.1"/>
    </source>
</evidence>
<keyword evidence="3" id="KW-1185">Reference proteome</keyword>
<accession>A0A1M4X8L9</accession>
<reference evidence="3" key="1">
    <citation type="submission" date="2016-11" db="EMBL/GenBank/DDBJ databases">
        <authorList>
            <person name="Varghese N."/>
            <person name="Submissions S."/>
        </authorList>
    </citation>
    <scope>NUCLEOTIDE SEQUENCE [LARGE SCALE GENOMIC DNA]</scope>
    <source>
        <strain evidence="3">DSM 18095</strain>
    </source>
</reference>
<keyword evidence="1" id="KW-0812">Transmembrane</keyword>
<protein>
    <submittedName>
        <fullName evidence="2">Uncharacterized protein</fullName>
    </submittedName>
</protein>
<evidence type="ECO:0000256" key="1">
    <source>
        <dbReference type="SAM" id="Phobius"/>
    </source>
</evidence>
<gene>
    <name evidence="2" type="ORF">SAMN02745784_02154</name>
</gene>
<dbReference type="GeneID" id="90995535"/>
<feature type="transmembrane region" description="Helical" evidence="1">
    <location>
        <begin position="6"/>
        <end position="25"/>
    </location>
</feature>
<keyword evidence="1" id="KW-1133">Transmembrane helix</keyword>